<organism evidence="1 2">
    <name type="scientific">Vibrio paucivorans</name>
    <dbReference type="NCBI Taxonomy" id="2829489"/>
    <lineage>
        <taxon>Bacteria</taxon>
        <taxon>Pseudomonadati</taxon>
        <taxon>Pseudomonadota</taxon>
        <taxon>Gammaproteobacteria</taxon>
        <taxon>Vibrionales</taxon>
        <taxon>Vibrionaceae</taxon>
        <taxon>Vibrio</taxon>
    </lineage>
</organism>
<keyword evidence="2" id="KW-1185">Reference proteome</keyword>
<dbReference type="EMBL" id="JAKRRX010000043">
    <property type="protein sequence ID" value="MCW8334034.1"/>
    <property type="molecule type" value="Genomic_DNA"/>
</dbReference>
<dbReference type="Proteomes" id="UP001155586">
    <property type="component" value="Unassembled WGS sequence"/>
</dbReference>
<reference evidence="1" key="1">
    <citation type="submission" date="2022-02" db="EMBL/GenBank/DDBJ databases">
        <title>Vibrio sp. nov., a new bacterium isolated from Bohai sea, China.</title>
        <authorList>
            <person name="Yuan Y."/>
        </authorList>
    </citation>
    <scope>NUCLEOTIDE SEQUENCE</scope>
    <source>
        <strain evidence="1">DBSS07</strain>
    </source>
</reference>
<gene>
    <name evidence="1" type="ORF">MD483_09390</name>
</gene>
<evidence type="ECO:0000313" key="2">
    <source>
        <dbReference type="Proteomes" id="UP001155586"/>
    </source>
</evidence>
<evidence type="ECO:0000313" key="1">
    <source>
        <dbReference type="EMBL" id="MCW8334034.1"/>
    </source>
</evidence>
<accession>A0A9X3CEC4</accession>
<comment type="caution">
    <text evidence="1">The sequence shown here is derived from an EMBL/GenBank/DDBJ whole genome shotgun (WGS) entry which is preliminary data.</text>
</comment>
<dbReference type="AlphaFoldDB" id="A0A9X3CEC4"/>
<protein>
    <submittedName>
        <fullName evidence="1">Uncharacterized protein</fullName>
    </submittedName>
</protein>
<name>A0A9X3CEC4_9VIBR</name>
<dbReference type="RefSeq" id="WP_265687442.1">
    <property type="nucleotide sequence ID" value="NZ_JAKRRX010000043.1"/>
</dbReference>
<proteinExistence type="predicted"/>
<sequence length="155" mass="17904">MRVLLLLLTLSCGLYLVSESYYRSHISMEGQYQARLSDLRVERNQLHEVIDATIQEETFQTDLYLEIDGIDSVSVFHSRGKFLQFKQGVYRYSAEITATQQADITNIETSDGYKDMLQRSGMEESGEITLLYLDKKIALVESGQQKNIYLYVRQP</sequence>